<accession>A0A0V1MWU5</accession>
<comment type="caution">
    <text evidence="1">The sequence shown here is derived from an EMBL/GenBank/DDBJ whole genome shotgun (WGS) entry which is preliminary data.</text>
</comment>
<sequence>MASEVGALPILINRILAHIFRDISRNKQLGTVWIKKQCSRKFRYFVGYRMRCFGSSPGVDFKGTPKSDH</sequence>
<protein>
    <submittedName>
        <fullName evidence="1">Uncharacterized protein</fullName>
    </submittedName>
</protein>
<dbReference type="Proteomes" id="UP000054843">
    <property type="component" value="Unassembled WGS sequence"/>
</dbReference>
<name>A0A0V1MWU5_9BILA</name>
<dbReference type="EMBL" id="JYDO01000032">
    <property type="protein sequence ID" value="KRZ75982.1"/>
    <property type="molecule type" value="Genomic_DNA"/>
</dbReference>
<gene>
    <name evidence="1" type="ORF">T10_5553</name>
</gene>
<proteinExistence type="predicted"/>
<reference evidence="1 2" key="1">
    <citation type="submission" date="2015-01" db="EMBL/GenBank/DDBJ databases">
        <title>Evolution of Trichinella species and genotypes.</title>
        <authorList>
            <person name="Korhonen P.K."/>
            <person name="Edoardo P."/>
            <person name="Giuseppe L.R."/>
            <person name="Gasser R.B."/>
        </authorList>
    </citation>
    <scope>NUCLEOTIDE SEQUENCE [LARGE SCALE GENOMIC DNA]</scope>
    <source>
        <strain evidence="1">ISS1980</strain>
    </source>
</reference>
<keyword evidence="2" id="KW-1185">Reference proteome</keyword>
<organism evidence="1 2">
    <name type="scientific">Trichinella papuae</name>
    <dbReference type="NCBI Taxonomy" id="268474"/>
    <lineage>
        <taxon>Eukaryota</taxon>
        <taxon>Metazoa</taxon>
        <taxon>Ecdysozoa</taxon>
        <taxon>Nematoda</taxon>
        <taxon>Enoplea</taxon>
        <taxon>Dorylaimia</taxon>
        <taxon>Trichinellida</taxon>
        <taxon>Trichinellidae</taxon>
        <taxon>Trichinella</taxon>
    </lineage>
</organism>
<dbReference type="AlphaFoldDB" id="A0A0V1MWU5"/>
<evidence type="ECO:0000313" key="2">
    <source>
        <dbReference type="Proteomes" id="UP000054843"/>
    </source>
</evidence>
<evidence type="ECO:0000313" key="1">
    <source>
        <dbReference type="EMBL" id="KRZ75982.1"/>
    </source>
</evidence>